<feature type="region of interest" description="Disordered" evidence="1">
    <location>
        <begin position="30"/>
        <end position="50"/>
    </location>
</feature>
<evidence type="ECO:0000256" key="1">
    <source>
        <dbReference type="SAM" id="MobiDB-lite"/>
    </source>
</evidence>
<accession>A0A481YXC1</accession>
<protein>
    <submittedName>
        <fullName evidence="2">Uncharacterized protein</fullName>
    </submittedName>
</protein>
<gene>
    <name evidence="2" type="ORF">LCMAC202_02640</name>
</gene>
<dbReference type="EMBL" id="MK500371">
    <property type="protein sequence ID" value="QBK87903.1"/>
    <property type="molecule type" value="Genomic_DNA"/>
</dbReference>
<reference evidence="2" key="1">
    <citation type="journal article" date="2019" name="MBio">
        <title>Virus Genomes from Deep Sea Sediments Expand the Ocean Megavirome and Support Independent Origins of Viral Gigantism.</title>
        <authorList>
            <person name="Backstrom D."/>
            <person name="Yutin N."/>
            <person name="Jorgensen S.L."/>
            <person name="Dharamshi J."/>
            <person name="Homa F."/>
            <person name="Zaremba-Niedwiedzka K."/>
            <person name="Spang A."/>
            <person name="Wolf Y.I."/>
            <person name="Koonin E.V."/>
            <person name="Ettema T.J."/>
        </authorList>
    </citation>
    <scope>NUCLEOTIDE SEQUENCE</scope>
</reference>
<name>A0A481YXC1_9VIRU</name>
<organism evidence="2">
    <name type="scientific">Marseillevirus LCMAC202</name>
    <dbReference type="NCBI Taxonomy" id="2506606"/>
    <lineage>
        <taxon>Viruses</taxon>
        <taxon>Varidnaviria</taxon>
        <taxon>Bamfordvirae</taxon>
        <taxon>Nucleocytoviricota</taxon>
        <taxon>Megaviricetes</taxon>
        <taxon>Pimascovirales</taxon>
        <taxon>Pimascovirales incertae sedis</taxon>
        <taxon>Marseilleviridae</taxon>
    </lineage>
</organism>
<sequence>MEDIDWEKLAQQEQEFGIEGGEDAFLPAYDEDESNLIQSDDENQDWDYDDEPEGEFNQFVDQDPEEFGYSYAQLEHVSFGDPEMGTTIGGKFAKLEKIMQMQTVSKEKLYTNKLKAELNNKHFSFDKTNHYATLVQDVPRFWLKNSNAIASTIFMIDKLKGTKLTADKLADYSIQTGIRKEDLFRYYRLLVKYI</sequence>
<proteinExistence type="predicted"/>
<evidence type="ECO:0000313" key="2">
    <source>
        <dbReference type="EMBL" id="QBK87903.1"/>
    </source>
</evidence>